<comment type="caution">
    <text evidence="1">The sequence shown here is derived from an EMBL/GenBank/DDBJ whole genome shotgun (WGS) entry which is preliminary data.</text>
</comment>
<evidence type="ECO:0000313" key="2">
    <source>
        <dbReference type="Proteomes" id="UP001501588"/>
    </source>
</evidence>
<name>A0ABP3Q1P6_9PROT</name>
<accession>A0ABP3Q1P6</accession>
<dbReference type="EMBL" id="BAAAFZ010000012">
    <property type="protein sequence ID" value="GAA0576279.1"/>
    <property type="molecule type" value="Genomic_DNA"/>
</dbReference>
<organism evidence="1 2">
    <name type="scientific">Craurococcus roseus</name>
    <dbReference type="NCBI Taxonomy" id="77585"/>
    <lineage>
        <taxon>Bacteria</taxon>
        <taxon>Pseudomonadati</taxon>
        <taxon>Pseudomonadota</taxon>
        <taxon>Alphaproteobacteria</taxon>
        <taxon>Acetobacterales</taxon>
        <taxon>Acetobacteraceae</taxon>
        <taxon>Craurococcus</taxon>
    </lineage>
</organism>
<proteinExistence type="predicted"/>
<evidence type="ECO:0000313" key="1">
    <source>
        <dbReference type="EMBL" id="GAA0576279.1"/>
    </source>
</evidence>
<reference evidence="2" key="1">
    <citation type="journal article" date="2019" name="Int. J. Syst. Evol. Microbiol.">
        <title>The Global Catalogue of Microorganisms (GCM) 10K type strain sequencing project: providing services to taxonomists for standard genome sequencing and annotation.</title>
        <authorList>
            <consortium name="The Broad Institute Genomics Platform"/>
            <consortium name="The Broad Institute Genome Sequencing Center for Infectious Disease"/>
            <person name="Wu L."/>
            <person name="Ma J."/>
        </authorList>
    </citation>
    <scope>NUCLEOTIDE SEQUENCE [LARGE SCALE GENOMIC DNA]</scope>
    <source>
        <strain evidence="2">JCM 9933</strain>
    </source>
</reference>
<keyword evidence="2" id="KW-1185">Reference proteome</keyword>
<gene>
    <name evidence="1" type="ORF">GCM10009416_13690</name>
</gene>
<dbReference type="Proteomes" id="UP001501588">
    <property type="component" value="Unassembled WGS sequence"/>
</dbReference>
<protein>
    <submittedName>
        <fullName evidence="1">Uncharacterized protein</fullName>
    </submittedName>
</protein>
<sequence>MDDPDVVTNYPSLLDPGSAFRNLDTWDSLGAVLLCTVRHIKNGNGTMNRDLQYDPLRIERCLWCGLCIGDLGASAMKLRTTTVADRRGARG</sequence>